<dbReference type="Proteomes" id="UP000199662">
    <property type="component" value="Unassembled WGS sequence"/>
</dbReference>
<dbReference type="Pfam" id="PF02634">
    <property type="entry name" value="FdhD-NarQ"/>
    <property type="match status" value="1"/>
</dbReference>
<dbReference type="SUPFAM" id="SSF53927">
    <property type="entry name" value="Cytidine deaminase-like"/>
    <property type="match status" value="1"/>
</dbReference>
<gene>
    <name evidence="3" type="primary">fdhD</name>
    <name evidence="4" type="ORF">SAMN05660742_105213</name>
</gene>
<dbReference type="InterPro" id="IPR003786">
    <property type="entry name" value="FdhD"/>
</dbReference>
<comment type="caution">
    <text evidence="3">Lacks conserved residue(s) required for the propagation of feature annotation.</text>
</comment>
<reference evidence="4 5" key="1">
    <citation type="submission" date="2016-10" db="EMBL/GenBank/DDBJ databases">
        <authorList>
            <person name="de Groot N.N."/>
        </authorList>
    </citation>
    <scope>NUCLEOTIDE SEQUENCE [LARGE SCALE GENOMIC DNA]</scope>
    <source>
        <strain evidence="4 5">DSM 2179</strain>
    </source>
</reference>
<evidence type="ECO:0000256" key="3">
    <source>
        <dbReference type="HAMAP-Rule" id="MF_00187"/>
    </source>
</evidence>
<dbReference type="GO" id="GO:0016783">
    <property type="term" value="F:sulfurtransferase activity"/>
    <property type="evidence" value="ECO:0007669"/>
    <property type="project" value="InterPro"/>
</dbReference>
<dbReference type="HAMAP" id="MF_00187">
    <property type="entry name" value="FdhD"/>
    <property type="match status" value="1"/>
</dbReference>
<protein>
    <recommendedName>
        <fullName evidence="3">Sulfur carrier protein FdhD</fullName>
    </recommendedName>
</protein>
<dbReference type="AlphaFoldDB" id="A0A1H6XRX9"/>
<dbReference type="PANTHER" id="PTHR30592:SF1">
    <property type="entry name" value="SULFUR CARRIER PROTEIN FDHD"/>
    <property type="match status" value="1"/>
</dbReference>
<accession>A0A1H6XRX9</accession>
<evidence type="ECO:0000256" key="1">
    <source>
        <dbReference type="ARBA" id="ARBA00022490"/>
    </source>
</evidence>
<dbReference type="GO" id="GO:0097163">
    <property type="term" value="F:sulfur carrier activity"/>
    <property type="evidence" value="ECO:0007669"/>
    <property type="project" value="UniProtKB-UniRule"/>
</dbReference>
<dbReference type="GO" id="GO:0006777">
    <property type="term" value="P:Mo-molybdopterin cofactor biosynthetic process"/>
    <property type="evidence" value="ECO:0007669"/>
    <property type="project" value="UniProtKB-UniRule"/>
</dbReference>
<proteinExistence type="inferred from homology"/>
<dbReference type="GO" id="GO:0005737">
    <property type="term" value="C:cytoplasm"/>
    <property type="evidence" value="ECO:0007669"/>
    <property type="project" value="UniProtKB-SubCell"/>
</dbReference>
<dbReference type="Gene3D" id="3.10.20.10">
    <property type="match status" value="1"/>
</dbReference>
<dbReference type="NCBIfam" id="TIGR00129">
    <property type="entry name" value="fdhD_narQ"/>
    <property type="match status" value="1"/>
</dbReference>
<dbReference type="RefSeq" id="WP_091830459.1">
    <property type="nucleotide sequence ID" value="NZ_FNZK01000005.1"/>
</dbReference>
<dbReference type="EMBL" id="FNZK01000005">
    <property type="protein sequence ID" value="SEJ30354.1"/>
    <property type="molecule type" value="Genomic_DNA"/>
</dbReference>
<organism evidence="4 5">
    <name type="scientific">Propionispira arboris</name>
    <dbReference type="NCBI Taxonomy" id="84035"/>
    <lineage>
        <taxon>Bacteria</taxon>
        <taxon>Bacillati</taxon>
        <taxon>Bacillota</taxon>
        <taxon>Negativicutes</taxon>
        <taxon>Selenomonadales</taxon>
        <taxon>Selenomonadaceae</taxon>
        <taxon>Propionispira</taxon>
    </lineage>
</organism>
<evidence type="ECO:0000313" key="5">
    <source>
        <dbReference type="Proteomes" id="UP000199662"/>
    </source>
</evidence>
<keyword evidence="2 3" id="KW-0501">Molybdenum cofactor biosynthesis</keyword>
<comment type="subcellular location">
    <subcellularLocation>
        <location evidence="3">Cytoplasm</location>
    </subcellularLocation>
</comment>
<dbReference type="PANTHER" id="PTHR30592">
    <property type="entry name" value="FORMATE DEHYDROGENASE"/>
    <property type="match status" value="1"/>
</dbReference>
<keyword evidence="5" id="KW-1185">Reference proteome</keyword>
<dbReference type="InterPro" id="IPR016193">
    <property type="entry name" value="Cytidine_deaminase-like"/>
</dbReference>
<dbReference type="Gene3D" id="3.40.140.10">
    <property type="entry name" value="Cytidine Deaminase, domain 2"/>
    <property type="match status" value="1"/>
</dbReference>
<comment type="similarity">
    <text evidence="3">Belongs to the FdhD family.</text>
</comment>
<keyword evidence="1 3" id="KW-0963">Cytoplasm</keyword>
<feature type="active site" description="Cysteine persulfide intermediate" evidence="3">
    <location>
        <position position="110"/>
    </location>
</feature>
<evidence type="ECO:0000313" key="4">
    <source>
        <dbReference type="EMBL" id="SEJ30354.1"/>
    </source>
</evidence>
<comment type="function">
    <text evidence="3">Required for formate dehydrogenase (FDH) activity. Acts as a sulfur carrier protein that transfers sulfur from IscS to the molybdenum cofactor prior to its insertion into FDH.</text>
</comment>
<name>A0A1H6XRX9_9FIRM</name>
<dbReference type="STRING" id="84035.SAMN05660742_105213"/>
<dbReference type="PIRSF" id="PIRSF015626">
    <property type="entry name" value="FdhD"/>
    <property type="match status" value="1"/>
</dbReference>
<evidence type="ECO:0000256" key="2">
    <source>
        <dbReference type="ARBA" id="ARBA00023150"/>
    </source>
</evidence>
<sequence length="267" mass="29901">MKFGKVDAIKTYEVLRFKHGTIQEVKQMISEEMPLTVYLNGKEMTTMLCSPVDQKYLVIGFLISEGMVQRIEDIKEMVINEDDGLVNVEADIVEREAAQGYLRRCLTACCGRGRAGFYFANDHKTTRYIDSSAQFTASDILKSTDILLNEASATHHKTNGVHSGAIVKNGELILYSEDIGRHNIFDKLYGKCLEKNMIMDDKMLVFSGRISSEILIKVSKMGIPCVVAKSVPTTLALDLAKDLGITIVASMRRDSFCVYTHPKRIID</sequence>